<comment type="caution">
    <text evidence="2">The sequence shown here is derived from an EMBL/GenBank/DDBJ whole genome shotgun (WGS) entry which is preliminary data.</text>
</comment>
<feature type="region of interest" description="Disordered" evidence="1">
    <location>
        <begin position="1"/>
        <end position="23"/>
    </location>
</feature>
<proteinExistence type="predicted"/>
<evidence type="ECO:0000313" key="3">
    <source>
        <dbReference type="Proteomes" id="UP001607303"/>
    </source>
</evidence>
<keyword evidence="3" id="KW-1185">Reference proteome</keyword>
<sequence>MKEEEEEEEEEVEEEVEEEEEDRNVASGCCWGLVLPEERKEGRKMEGFCLVDGINKLSTNSSNSSSGSGVVIVVKYVGINQRPRHRVGSDGAGSSIHGIAISKITIPDGRGEKEGVVKTKKKTIRLTDRFDYWKVSSNRKYQGFVEPLNLVISSSFNSAHEPSSEAHQGPLYVSLMFFCIPEALAKYTQLGFLAERGSKKSLANERTRSSGLIVKSFYRSWFSEEIVKIARNTTPLDNWSADGLTADGATAAVAVAVAVAIGVAAGAHLL</sequence>
<evidence type="ECO:0000256" key="1">
    <source>
        <dbReference type="SAM" id="MobiDB-lite"/>
    </source>
</evidence>
<reference evidence="2 3" key="1">
    <citation type="journal article" date="2024" name="Ann. Entomol. Soc. Am.">
        <title>Genomic analyses of the southern and eastern yellowjacket wasps (Hymenoptera: Vespidae) reveal evolutionary signatures of social life.</title>
        <authorList>
            <person name="Catto M.A."/>
            <person name="Caine P.B."/>
            <person name="Orr S.E."/>
            <person name="Hunt B.G."/>
            <person name="Goodisman M.A.D."/>
        </authorList>
    </citation>
    <scope>NUCLEOTIDE SEQUENCE [LARGE SCALE GENOMIC DNA]</scope>
    <source>
        <strain evidence="2">232</strain>
        <tissue evidence="2">Head and thorax</tissue>
    </source>
</reference>
<evidence type="ECO:0000313" key="2">
    <source>
        <dbReference type="EMBL" id="KAL2744481.1"/>
    </source>
</evidence>
<organism evidence="2 3">
    <name type="scientific">Vespula maculifrons</name>
    <name type="common">Eastern yellow jacket</name>
    <name type="synonym">Wasp</name>
    <dbReference type="NCBI Taxonomy" id="7453"/>
    <lineage>
        <taxon>Eukaryota</taxon>
        <taxon>Metazoa</taxon>
        <taxon>Ecdysozoa</taxon>
        <taxon>Arthropoda</taxon>
        <taxon>Hexapoda</taxon>
        <taxon>Insecta</taxon>
        <taxon>Pterygota</taxon>
        <taxon>Neoptera</taxon>
        <taxon>Endopterygota</taxon>
        <taxon>Hymenoptera</taxon>
        <taxon>Apocrita</taxon>
        <taxon>Aculeata</taxon>
        <taxon>Vespoidea</taxon>
        <taxon>Vespidae</taxon>
        <taxon>Vespinae</taxon>
        <taxon>Vespula</taxon>
    </lineage>
</organism>
<dbReference type="EMBL" id="JAYRBN010000050">
    <property type="protein sequence ID" value="KAL2744481.1"/>
    <property type="molecule type" value="Genomic_DNA"/>
</dbReference>
<feature type="compositionally biased region" description="Acidic residues" evidence="1">
    <location>
        <begin position="1"/>
        <end position="22"/>
    </location>
</feature>
<name>A0ABD2CHJ5_VESMC</name>
<accession>A0ABD2CHJ5</accession>
<gene>
    <name evidence="2" type="ORF">V1477_007023</name>
</gene>
<dbReference type="Proteomes" id="UP001607303">
    <property type="component" value="Unassembled WGS sequence"/>
</dbReference>
<protein>
    <submittedName>
        <fullName evidence="2">Uncharacterized protein</fullName>
    </submittedName>
</protein>
<dbReference type="AlphaFoldDB" id="A0ABD2CHJ5"/>